<name>A0A382R825_9ZZZZ</name>
<sequence>KSRLLEIGDKFEKDIAADRHEDAKFR</sequence>
<dbReference type="EMBL" id="UINC01119791">
    <property type="protein sequence ID" value="SVC93873.1"/>
    <property type="molecule type" value="Genomic_DNA"/>
</dbReference>
<evidence type="ECO:0000313" key="1">
    <source>
        <dbReference type="EMBL" id="SVC93873.1"/>
    </source>
</evidence>
<protein>
    <submittedName>
        <fullName evidence="1">Uncharacterized protein</fullName>
    </submittedName>
</protein>
<gene>
    <name evidence="1" type="ORF">METZ01_LOCUS346727</name>
</gene>
<reference evidence="1" key="1">
    <citation type="submission" date="2018-05" db="EMBL/GenBank/DDBJ databases">
        <authorList>
            <person name="Lanie J.A."/>
            <person name="Ng W.-L."/>
            <person name="Kazmierczak K.M."/>
            <person name="Andrzejewski T.M."/>
            <person name="Davidsen T.M."/>
            <person name="Wayne K.J."/>
            <person name="Tettelin H."/>
            <person name="Glass J.I."/>
            <person name="Rusch D."/>
            <person name="Podicherti R."/>
            <person name="Tsui H.-C.T."/>
            <person name="Winkler M.E."/>
        </authorList>
    </citation>
    <scope>NUCLEOTIDE SEQUENCE</scope>
</reference>
<proteinExistence type="predicted"/>
<dbReference type="AlphaFoldDB" id="A0A382R825"/>
<accession>A0A382R825</accession>
<organism evidence="1">
    <name type="scientific">marine metagenome</name>
    <dbReference type="NCBI Taxonomy" id="408172"/>
    <lineage>
        <taxon>unclassified sequences</taxon>
        <taxon>metagenomes</taxon>
        <taxon>ecological metagenomes</taxon>
    </lineage>
</organism>
<feature type="non-terminal residue" evidence="1">
    <location>
        <position position="1"/>
    </location>
</feature>